<evidence type="ECO:0000313" key="7">
    <source>
        <dbReference type="EMBL" id="KAK3173417.1"/>
    </source>
</evidence>
<dbReference type="Pfam" id="PF12634">
    <property type="entry name" value="Inp1"/>
    <property type="match status" value="1"/>
</dbReference>
<proteinExistence type="inferred from homology"/>
<feature type="compositionally biased region" description="Polar residues" evidence="6">
    <location>
        <begin position="261"/>
        <end position="270"/>
    </location>
</feature>
<keyword evidence="8" id="KW-1185">Reference proteome</keyword>
<feature type="compositionally biased region" description="Basic and acidic residues" evidence="6">
    <location>
        <begin position="282"/>
        <end position="301"/>
    </location>
</feature>
<evidence type="ECO:0000256" key="1">
    <source>
        <dbReference type="ARBA" id="ARBA00003594"/>
    </source>
</evidence>
<feature type="compositionally biased region" description="Polar residues" evidence="6">
    <location>
        <begin position="227"/>
        <end position="236"/>
    </location>
</feature>
<evidence type="ECO:0000256" key="2">
    <source>
        <dbReference type="ARBA" id="ARBA00004421"/>
    </source>
</evidence>
<comment type="function">
    <text evidence="1">Required for peroxisome inheritance.</text>
</comment>
<name>A0AAD9ZAY3_9LECA</name>
<dbReference type="GO" id="GO:0045033">
    <property type="term" value="P:peroxisome inheritance"/>
    <property type="evidence" value="ECO:0007669"/>
    <property type="project" value="InterPro"/>
</dbReference>
<sequence>MALASAPSTPDRAVPPPGIRRSFTAPIKSSRSAIPISQEVVQGAETLYAHSACKIVSFNTSSSLIRMHSSVSDGRLEFGDQEAGTLPWKSTTERTIAAGPLRIYRVLGTAFLNSGDTLHPILPKSQCWCIDGESKFVLRIRPNSYYRIELPTRTSEDKEQVESLKAVLAKVLQYEVTPCPFKRGFYVELPEPPKTPIIKRPWRPKPRPGGTSYLSEEPEGINELTLEDSNSSTPANGETDADGPLLQPDNEDQGSHAAPQSDDSSTGSTENEPDSEATDDTGFTHKDVHDHQLEGFDDFKTPTRPKSLRTGGRTFTAPPQLTLKTTPPSNTETKTLPIPQLKKEPSSLASSVDSFHSFHSPISPLPPSPCFFNLASHPQVLEDGIDISRTRSHKRDVSEITVRAVSPDLWELSSGPSGEEATYHSPPDLPATPTLESDAASLYEDRWSEAITPSPPTEIRRRIRSRRRTQSPLPSNSNLYAPYSPRSHMSGHHLTTAILQRTCSILLGPPIQLVALMLRIAAKIARGAFRGTTFGYGDGGQKVPCSWDFSDGSDENEDYWEEDDYGFSLSKAPSASSNAEAKDGGGSWEID</sequence>
<dbReference type="GO" id="GO:0005780">
    <property type="term" value="C:extrinsic component of intraperoxisomal membrane"/>
    <property type="evidence" value="ECO:0007669"/>
    <property type="project" value="InterPro"/>
</dbReference>
<feature type="region of interest" description="Disordered" evidence="6">
    <location>
        <begin position="411"/>
        <end position="435"/>
    </location>
</feature>
<comment type="subcellular location">
    <subcellularLocation>
        <location evidence="2">Peroxisome membrane</location>
        <topology evidence="2">Peripheral membrane protein</topology>
    </subcellularLocation>
</comment>
<dbReference type="EMBL" id="JASNWA010000007">
    <property type="protein sequence ID" value="KAK3173417.1"/>
    <property type="molecule type" value="Genomic_DNA"/>
</dbReference>
<evidence type="ECO:0000313" key="8">
    <source>
        <dbReference type="Proteomes" id="UP001276659"/>
    </source>
</evidence>
<gene>
    <name evidence="7" type="ORF">OEA41_006746</name>
</gene>
<reference evidence="7" key="1">
    <citation type="submission" date="2022-11" db="EMBL/GenBank/DDBJ databases">
        <title>Chromosomal genome sequence assembly and mating type (MAT) locus characterization of the leprose asexual lichenized fungus Lepraria neglecta (Nyl.) Erichsen.</title>
        <authorList>
            <person name="Allen J.L."/>
            <person name="Pfeffer B."/>
        </authorList>
    </citation>
    <scope>NUCLEOTIDE SEQUENCE</scope>
    <source>
        <strain evidence="7">Allen 5258</strain>
    </source>
</reference>
<comment type="caution">
    <text evidence="7">The sequence shown here is derived from an EMBL/GenBank/DDBJ whole genome shotgun (WGS) entry which is preliminary data.</text>
</comment>
<feature type="region of interest" description="Disordered" evidence="6">
    <location>
        <begin position="1"/>
        <end position="21"/>
    </location>
</feature>
<evidence type="ECO:0000256" key="5">
    <source>
        <dbReference type="ARBA" id="ARBA00023136"/>
    </source>
</evidence>
<evidence type="ECO:0000256" key="4">
    <source>
        <dbReference type="ARBA" id="ARBA00021397"/>
    </source>
</evidence>
<evidence type="ECO:0000256" key="3">
    <source>
        <dbReference type="ARBA" id="ARBA00010707"/>
    </source>
</evidence>
<comment type="similarity">
    <text evidence="3">Belongs to the INP1 family.</text>
</comment>
<dbReference type="InterPro" id="IPR024758">
    <property type="entry name" value="Inp1"/>
</dbReference>
<feature type="region of interest" description="Disordered" evidence="6">
    <location>
        <begin position="451"/>
        <end position="482"/>
    </location>
</feature>
<accession>A0AAD9ZAY3</accession>
<evidence type="ECO:0000256" key="6">
    <source>
        <dbReference type="SAM" id="MobiDB-lite"/>
    </source>
</evidence>
<keyword evidence="5" id="KW-0472">Membrane</keyword>
<feature type="region of interest" description="Disordered" evidence="6">
    <location>
        <begin position="569"/>
        <end position="591"/>
    </location>
</feature>
<feature type="compositionally biased region" description="Polar residues" evidence="6">
    <location>
        <begin position="317"/>
        <end position="334"/>
    </location>
</feature>
<organism evidence="7 8">
    <name type="scientific">Lepraria neglecta</name>
    <dbReference type="NCBI Taxonomy" id="209136"/>
    <lineage>
        <taxon>Eukaryota</taxon>
        <taxon>Fungi</taxon>
        <taxon>Dikarya</taxon>
        <taxon>Ascomycota</taxon>
        <taxon>Pezizomycotina</taxon>
        <taxon>Lecanoromycetes</taxon>
        <taxon>OSLEUM clade</taxon>
        <taxon>Lecanoromycetidae</taxon>
        <taxon>Lecanorales</taxon>
        <taxon>Lecanorineae</taxon>
        <taxon>Stereocaulaceae</taxon>
        <taxon>Lepraria</taxon>
    </lineage>
</organism>
<dbReference type="AlphaFoldDB" id="A0AAD9ZAY3"/>
<protein>
    <recommendedName>
        <fullName evidence="4">Inheritance of peroxisomes protein 1</fullName>
    </recommendedName>
</protein>
<dbReference type="Proteomes" id="UP001276659">
    <property type="component" value="Unassembled WGS sequence"/>
</dbReference>
<feature type="region of interest" description="Disordered" evidence="6">
    <location>
        <begin position="193"/>
        <end position="347"/>
    </location>
</feature>